<dbReference type="InterPro" id="IPR029056">
    <property type="entry name" value="Ribokinase-like"/>
</dbReference>
<dbReference type="AlphaFoldDB" id="A0A6C0FXJ6"/>
<dbReference type="PROSITE" id="PS00584">
    <property type="entry name" value="PFKB_KINASES_2"/>
    <property type="match status" value="1"/>
</dbReference>
<sequence>MRNAVMPAKKIIVIGELNVDLIFADKDIRPEPNREKLVREFRLALGSSSAITAAGLAGLGYDVAFVSIVGDDEFGAYCRKELVRLGVDAAHVLVDGSRRTGATLSMSDGSDRSLLTYMGTIADVTPELVPEELLRDAAHVHFGSYFLQDGMRPHWAELFKRARQSSLTTSFDVGWDPAEQWDRERLAALLAWTDWFMPSEEEALRIFEAEDIAKLAASLPTSRGAVAVKRGGEGAALFLPDGRVVEGLPYSVEPLDTTGAGDNFNAGFIAAMLEGRSDADALRFANACGALSTLAIGGAGTVTREGVERFLNERITFPADAG</sequence>
<dbReference type="InterPro" id="IPR002173">
    <property type="entry name" value="Carboh/pur_kinase_PfkB_CS"/>
</dbReference>
<dbReference type="PANTHER" id="PTHR10584">
    <property type="entry name" value="SUGAR KINASE"/>
    <property type="match status" value="1"/>
</dbReference>
<evidence type="ECO:0000259" key="3">
    <source>
        <dbReference type="Pfam" id="PF00294"/>
    </source>
</evidence>
<evidence type="ECO:0000256" key="1">
    <source>
        <dbReference type="ARBA" id="ARBA00022679"/>
    </source>
</evidence>
<dbReference type="InterPro" id="IPR011611">
    <property type="entry name" value="PfkB_dom"/>
</dbReference>
<keyword evidence="5" id="KW-1185">Reference proteome</keyword>
<dbReference type="Proteomes" id="UP000476064">
    <property type="component" value="Chromosome"/>
</dbReference>
<dbReference type="PANTHER" id="PTHR10584:SF166">
    <property type="entry name" value="RIBOKINASE"/>
    <property type="match status" value="1"/>
</dbReference>
<dbReference type="CDD" id="cd01166">
    <property type="entry name" value="KdgK"/>
    <property type="match status" value="1"/>
</dbReference>
<evidence type="ECO:0000313" key="5">
    <source>
        <dbReference type="Proteomes" id="UP000476064"/>
    </source>
</evidence>
<evidence type="ECO:0000256" key="2">
    <source>
        <dbReference type="ARBA" id="ARBA00022777"/>
    </source>
</evidence>
<name>A0A6C0FXJ6_9BACL</name>
<evidence type="ECO:0000313" key="4">
    <source>
        <dbReference type="EMBL" id="QHT61427.1"/>
    </source>
</evidence>
<dbReference type="KEGG" id="plyc:GXP70_16630"/>
<dbReference type="EMBL" id="CP048209">
    <property type="protein sequence ID" value="QHT61427.1"/>
    <property type="molecule type" value="Genomic_DNA"/>
</dbReference>
<dbReference type="GO" id="GO:0016301">
    <property type="term" value="F:kinase activity"/>
    <property type="evidence" value="ECO:0007669"/>
    <property type="project" value="UniProtKB-KW"/>
</dbReference>
<accession>A0A6C0FXJ6</accession>
<dbReference type="Gene3D" id="3.40.1190.20">
    <property type="match status" value="1"/>
</dbReference>
<keyword evidence="2 4" id="KW-0418">Kinase</keyword>
<keyword evidence="1" id="KW-0808">Transferase</keyword>
<feature type="domain" description="Carbohydrate kinase PfkB" evidence="3">
    <location>
        <begin position="9"/>
        <end position="298"/>
    </location>
</feature>
<protein>
    <submittedName>
        <fullName evidence="4">Sugar kinase</fullName>
    </submittedName>
</protein>
<dbReference type="Pfam" id="PF00294">
    <property type="entry name" value="PfkB"/>
    <property type="match status" value="1"/>
</dbReference>
<organism evidence="4 5">
    <name type="scientific">Paenibacillus lycopersici</name>
    <dbReference type="NCBI Taxonomy" id="2704462"/>
    <lineage>
        <taxon>Bacteria</taxon>
        <taxon>Bacillati</taxon>
        <taxon>Bacillota</taxon>
        <taxon>Bacilli</taxon>
        <taxon>Bacillales</taxon>
        <taxon>Paenibacillaceae</taxon>
        <taxon>Paenibacillus</taxon>
    </lineage>
</organism>
<dbReference type="SUPFAM" id="SSF53613">
    <property type="entry name" value="Ribokinase-like"/>
    <property type="match status" value="1"/>
</dbReference>
<gene>
    <name evidence="4" type="ORF">GXP70_16630</name>
</gene>
<reference evidence="4 5" key="1">
    <citation type="submission" date="2020-01" db="EMBL/GenBank/DDBJ databases">
        <title>Paenibacillus sp. nov., isolated from tomato rhizosphere.</title>
        <authorList>
            <person name="Weon H.-Y."/>
            <person name="Lee S.A."/>
        </authorList>
    </citation>
    <scope>NUCLEOTIDE SEQUENCE [LARGE SCALE GENOMIC DNA]</scope>
    <source>
        <strain evidence="4 5">12200R-189</strain>
    </source>
</reference>
<proteinExistence type="predicted"/>